<dbReference type="OrthoDB" id="5289444at2"/>
<gene>
    <name evidence="1" type="ORF">SAMN05444515_11667</name>
</gene>
<organism evidence="1 2">
    <name type="scientific">Ectothiorhodospira marina</name>
    <dbReference type="NCBI Taxonomy" id="1396821"/>
    <lineage>
        <taxon>Bacteria</taxon>
        <taxon>Pseudomonadati</taxon>
        <taxon>Pseudomonadota</taxon>
        <taxon>Gammaproteobacteria</taxon>
        <taxon>Chromatiales</taxon>
        <taxon>Ectothiorhodospiraceae</taxon>
        <taxon>Ectothiorhodospira</taxon>
    </lineage>
</organism>
<dbReference type="RefSeq" id="WP_090255008.1">
    <property type="nucleotide sequence ID" value="NZ_FOAA01000016.1"/>
</dbReference>
<dbReference type="EMBL" id="FOAA01000016">
    <property type="protein sequence ID" value="SEL44305.1"/>
    <property type="molecule type" value="Genomic_DNA"/>
</dbReference>
<accession>A0A1H7Q9Z2</accession>
<name>A0A1H7Q9Z2_9GAMM</name>
<dbReference type="AlphaFoldDB" id="A0A1H7Q9Z2"/>
<dbReference type="Pfam" id="PF06504">
    <property type="entry name" value="RepC"/>
    <property type="match status" value="1"/>
</dbReference>
<dbReference type="InterPro" id="IPR010522">
    <property type="entry name" value="RepC_bac"/>
</dbReference>
<proteinExistence type="predicted"/>
<protein>
    <submittedName>
        <fullName evidence="1">Plasmid and phage iteron-binding protein</fullName>
    </submittedName>
</protein>
<evidence type="ECO:0000313" key="2">
    <source>
        <dbReference type="Proteomes" id="UP000199256"/>
    </source>
</evidence>
<dbReference type="Proteomes" id="UP000199256">
    <property type="component" value="Unassembled WGS sequence"/>
</dbReference>
<keyword evidence="2" id="KW-1185">Reference proteome</keyword>
<reference evidence="2" key="1">
    <citation type="submission" date="2016-10" db="EMBL/GenBank/DDBJ databases">
        <authorList>
            <person name="Varghese N."/>
            <person name="Submissions S."/>
        </authorList>
    </citation>
    <scope>NUCLEOTIDE SEQUENCE [LARGE SCALE GENOMIC DNA]</scope>
    <source>
        <strain evidence="2">DSM 241</strain>
    </source>
</reference>
<sequence length="283" mass="31545">MQPYELDHARHDAVHCLAPGLFRALQRGERRTSKLDVIYEFGQGQRVEFSGPEPLGADDLRVLQGLVALAGLEGKILTSTPKSAAGIALRNLLEPRWQASSEDAVVVESSYRRLAREIGYSKIDASDSIKKCIERLWKVSVIVQDPAGSRRGFRLLADYRSDETSQGVHVALNPMIAGAILGESRHVRISMAEIRALRSEASRLLHQRLCAWINPGTARKIELKTLCGYIFTTEASASTTRKRLSRTREAISELGGIGWKVTEYSKGRYEIQRPTVNSHKLPR</sequence>
<dbReference type="STRING" id="1396821.SAMN05444515_11667"/>
<evidence type="ECO:0000313" key="1">
    <source>
        <dbReference type="EMBL" id="SEL44305.1"/>
    </source>
</evidence>